<comment type="caution">
    <text evidence="1">The sequence shown here is derived from an EMBL/GenBank/DDBJ whole genome shotgun (WGS) entry which is preliminary data.</text>
</comment>
<keyword evidence="2" id="KW-1185">Reference proteome</keyword>
<name>A0A1R3HX36_COCAP</name>
<organism evidence="1 2">
    <name type="scientific">Corchorus capsularis</name>
    <name type="common">Jute</name>
    <dbReference type="NCBI Taxonomy" id="210143"/>
    <lineage>
        <taxon>Eukaryota</taxon>
        <taxon>Viridiplantae</taxon>
        <taxon>Streptophyta</taxon>
        <taxon>Embryophyta</taxon>
        <taxon>Tracheophyta</taxon>
        <taxon>Spermatophyta</taxon>
        <taxon>Magnoliopsida</taxon>
        <taxon>eudicotyledons</taxon>
        <taxon>Gunneridae</taxon>
        <taxon>Pentapetalae</taxon>
        <taxon>rosids</taxon>
        <taxon>malvids</taxon>
        <taxon>Malvales</taxon>
        <taxon>Malvaceae</taxon>
        <taxon>Grewioideae</taxon>
        <taxon>Apeibeae</taxon>
        <taxon>Corchorus</taxon>
    </lineage>
</organism>
<proteinExistence type="predicted"/>
<accession>A0A1R3HX36</accession>
<gene>
    <name evidence="1" type="ORF">CCACVL1_16443</name>
</gene>
<evidence type="ECO:0000313" key="1">
    <source>
        <dbReference type="EMBL" id="OMO74848.1"/>
    </source>
</evidence>
<dbReference type="AlphaFoldDB" id="A0A1R3HX36"/>
<dbReference type="EMBL" id="AWWV01011056">
    <property type="protein sequence ID" value="OMO74848.1"/>
    <property type="molecule type" value="Genomic_DNA"/>
</dbReference>
<sequence length="44" mass="5025">MEMKAGWASTALCRRLQKQDGEKGKEVRYESLVSASPLFHKIED</sequence>
<evidence type="ECO:0000313" key="2">
    <source>
        <dbReference type="Proteomes" id="UP000188268"/>
    </source>
</evidence>
<reference evidence="1 2" key="1">
    <citation type="submission" date="2013-09" db="EMBL/GenBank/DDBJ databases">
        <title>Corchorus capsularis genome sequencing.</title>
        <authorList>
            <person name="Alam M."/>
            <person name="Haque M.S."/>
            <person name="Islam M.S."/>
            <person name="Emdad E.M."/>
            <person name="Islam M.M."/>
            <person name="Ahmed B."/>
            <person name="Halim A."/>
            <person name="Hossen Q.M.M."/>
            <person name="Hossain M.Z."/>
            <person name="Ahmed R."/>
            <person name="Khan M.M."/>
            <person name="Islam R."/>
            <person name="Rashid M.M."/>
            <person name="Khan S.A."/>
            <person name="Rahman M.S."/>
            <person name="Alam M."/>
        </authorList>
    </citation>
    <scope>NUCLEOTIDE SEQUENCE [LARGE SCALE GENOMIC DNA]</scope>
    <source>
        <strain evidence="2">cv. CVL-1</strain>
        <tissue evidence="1">Whole seedling</tissue>
    </source>
</reference>
<protein>
    <submittedName>
        <fullName evidence="1">Uncharacterized protein</fullName>
    </submittedName>
</protein>
<dbReference type="Gramene" id="OMO74848">
    <property type="protein sequence ID" value="OMO74848"/>
    <property type="gene ID" value="CCACVL1_16443"/>
</dbReference>
<dbReference type="Proteomes" id="UP000188268">
    <property type="component" value="Unassembled WGS sequence"/>
</dbReference>